<sequence>MEFKEFPQLQEKLYYEQLENGLEVYMLPKRGFNKSFATFTTKYGSIDNHFVPIGQSEMKLVPDGIAHFLEHKMFEKEDYDVFEKFSAHSASSNAFTSFTRTCYLFSCTSDLKENLTTLIDFVQSPYFTEQTVEKEKGIIAQEIKMYDDNPDFRAYYEIIGNLFKEHPVKIDIAGTVESIQPITAELLYECYNTFYHPSNMLLFVIGDFDVEEMMALVRENQAKKDYKKEEPIPREYPKEEPQAVRPESTLEMEVGTAKVFVGVKDASADQDGKDLLKKEVALDIIFDLIFGSSSTYYEEMLDKGYINDTFSYETNCELSFGFSIVGGDTRYPDELAHSIKEKLLTIPTMTFDETEFTRIKNKKVGRFLSALNSVEFIANQFTQYAFNGVQLFSILDILDELRIEDLQQLAKDYFVEDRMSIFKLLPKQA</sequence>
<dbReference type="PANTHER" id="PTHR11851">
    <property type="entry name" value="METALLOPROTEASE"/>
    <property type="match status" value="1"/>
</dbReference>
<evidence type="ECO:0000259" key="1">
    <source>
        <dbReference type="Pfam" id="PF00675"/>
    </source>
</evidence>
<dbReference type="InterPro" id="IPR007863">
    <property type="entry name" value="Peptidase_M16_C"/>
</dbReference>
<reference evidence="4 5" key="1">
    <citation type="submission" date="2021-03" db="EMBL/GenBank/DDBJ databases">
        <title>Comparative Genomics and Metabolomics in the genus Turicibacter.</title>
        <authorList>
            <person name="Maki J."/>
            <person name="Looft T."/>
        </authorList>
    </citation>
    <scope>NUCLEOTIDE SEQUENCE</scope>
    <source>
        <strain evidence="4">ISU324</strain>
        <strain evidence="3 5">MMM721</strain>
    </source>
</reference>
<dbReference type="EMBL" id="CP071249">
    <property type="protein sequence ID" value="UUF06851.1"/>
    <property type="molecule type" value="Genomic_DNA"/>
</dbReference>
<dbReference type="Pfam" id="PF05193">
    <property type="entry name" value="Peptidase_M16_C"/>
    <property type="match status" value="1"/>
</dbReference>
<dbReference type="EMBL" id="CP071250">
    <property type="protein sequence ID" value="UUF08074.1"/>
    <property type="molecule type" value="Genomic_DNA"/>
</dbReference>
<dbReference type="SUPFAM" id="SSF63411">
    <property type="entry name" value="LuxS/MPP-like metallohydrolase"/>
    <property type="match status" value="2"/>
</dbReference>
<dbReference type="RefSeq" id="WP_068758901.1">
    <property type="nucleotide sequence ID" value="NZ_CP071249.1"/>
</dbReference>
<dbReference type="Proteomes" id="UP001058072">
    <property type="component" value="Chromosome"/>
</dbReference>
<dbReference type="Pfam" id="PF00675">
    <property type="entry name" value="Peptidase_M16"/>
    <property type="match status" value="1"/>
</dbReference>
<dbReference type="NCBIfam" id="NF047421">
    <property type="entry name" value="YfmH_fam"/>
    <property type="match status" value="1"/>
</dbReference>
<evidence type="ECO:0000313" key="3">
    <source>
        <dbReference type="EMBL" id="UUF06851.1"/>
    </source>
</evidence>
<gene>
    <name evidence="3" type="ORF">J0J69_04515</name>
    <name evidence="4" type="ORF">J0J70_10695</name>
</gene>
<feature type="domain" description="Peptidase M16 C-terminal" evidence="2">
    <location>
        <begin position="182"/>
        <end position="362"/>
    </location>
</feature>
<dbReference type="GO" id="GO:0046872">
    <property type="term" value="F:metal ion binding"/>
    <property type="evidence" value="ECO:0007669"/>
    <property type="project" value="InterPro"/>
</dbReference>
<keyword evidence="5" id="KW-1185">Reference proteome</keyword>
<dbReference type="InterPro" id="IPR011249">
    <property type="entry name" value="Metalloenz_LuxS/M16"/>
</dbReference>
<name>A0A9Q9CFM2_9FIRM</name>
<protein>
    <submittedName>
        <fullName evidence="4">Insulinase family protein</fullName>
    </submittedName>
</protein>
<dbReference type="PANTHER" id="PTHR11851:SF134">
    <property type="entry name" value="ZINC-DEPENDENT PROTEASE"/>
    <property type="match status" value="1"/>
</dbReference>
<evidence type="ECO:0000313" key="4">
    <source>
        <dbReference type="EMBL" id="UUF08074.1"/>
    </source>
</evidence>
<accession>A0A9Q9CFM2</accession>
<evidence type="ECO:0000259" key="2">
    <source>
        <dbReference type="Pfam" id="PF05193"/>
    </source>
</evidence>
<evidence type="ECO:0000313" key="6">
    <source>
        <dbReference type="Proteomes" id="UP001058072"/>
    </source>
</evidence>
<dbReference type="InterPro" id="IPR050361">
    <property type="entry name" value="MPP/UQCRC_Complex"/>
</dbReference>
<dbReference type="AlphaFoldDB" id="A0A9Q9CFM2"/>
<dbReference type="InterPro" id="IPR011765">
    <property type="entry name" value="Pept_M16_N"/>
</dbReference>
<dbReference type="Gene3D" id="3.30.830.10">
    <property type="entry name" value="Metalloenzyme, LuxS/M16 peptidase-like"/>
    <property type="match status" value="2"/>
</dbReference>
<dbReference type="Proteomes" id="UP001058016">
    <property type="component" value="Chromosome"/>
</dbReference>
<feature type="domain" description="Peptidase M16 N-terminal" evidence="1">
    <location>
        <begin position="63"/>
        <end position="175"/>
    </location>
</feature>
<proteinExistence type="predicted"/>
<organism evidence="4 6">
    <name type="scientific">Turicibacter bilis</name>
    <dbReference type="NCBI Taxonomy" id="2735723"/>
    <lineage>
        <taxon>Bacteria</taxon>
        <taxon>Bacillati</taxon>
        <taxon>Bacillota</taxon>
        <taxon>Erysipelotrichia</taxon>
        <taxon>Erysipelotrichales</taxon>
        <taxon>Turicibacteraceae</taxon>
        <taxon>Turicibacter</taxon>
    </lineage>
</organism>
<evidence type="ECO:0000313" key="5">
    <source>
        <dbReference type="Proteomes" id="UP001058016"/>
    </source>
</evidence>